<accession>A0A1V1NXY7</accession>
<name>A0A1V1NXY7_9BACT</name>
<dbReference type="Proteomes" id="UP000189670">
    <property type="component" value="Unassembled WGS sequence"/>
</dbReference>
<organism evidence="1 2">
    <name type="scientific">Candidatus Magnetoglobus multicellularis str. Araruama</name>
    <dbReference type="NCBI Taxonomy" id="890399"/>
    <lineage>
        <taxon>Bacteria</taxon>
        <taxon>Pseudomonadati</taxon>
        <taxon>Thermodesulfobacteriota</taxon>
        <taxon>Desulfobacteria</taxon>
        <taxon>Desulfobacterales</taxon>
        <taxon>Desulfobacteraceae</taxon>
        <taxon>Candidatus Magnetoglobus</taxon>
    </lineage>
</organism>
<dbReference type="EMBL" id="ATBP01001390">
    <property type="protein sequence ID" value="ETR67418.1"/>
    <property type="molecule type" value="Genomic_DNA"/>
</dbReference>
<protein>
    <submittedName>
        <fullName evidence="1">Uncharacterized protein</fullName>
    </submittedName>
</protein>
<reference evidence="2" key="1">
    <citation type="submission" date="2012-11" db="EMBL/GenBank/DDBJ databases">
        <authorList>
            <person name="Lucero-Rivera Y.E."/>
            <person name="Tovar-Ramirez D."/>
        </authorList>
    </citation>
    <scope>NUCLEOTIDE SEQUENCE [LARGE SCALE GENOMIC DNA]</scope>
    <source>
        <strain evidence="2">Araruama</strain>
    </source>
</reference>
<proteinExistence type="predicted"/>
<sequence length="73" mass="8638">MRPFHGIQELSKAEWWTKRVENAAKIITFIENKQYGYAYLLVHNNPELNLIETLEFKKSKNTAKRLSQSVKPF</sequence>
<dbReference type="AlphaFoldDB" id="A0A1V1NXY7"/>
<evidence type="ECO:0000313" key="1">
    <source>
        <dbReference type="EMBL" id="ETR67418.1"/>
    </source>
</evidence>
<comment type="caution">
    <text evidence="1">The sequence shown here is derived from an EMBL/GenBank/DDBJ whole genome shotgun (WGS) entry which is preliminary data.</text>
</comment>
<gene>
    <name evidence="1" type="ORF">OMM_11621</name>
</gene>
<evidence type="ECO:0000313" key="2">
    <source>
        <dbReference type="Proteomes" id="UP000189670"/>
    </source>
</evidence>